<evidence type="ECO:0000313" key="1">
    <source>
        <dbReference type="EMBL" id="PON47753.1"/>
    </source>
</evidence>
<dbReference type="EMBL" id="JXTB01000289">
    <property type="protein sequence ID" value="PON47753.1"/>
    <property type="molecule type" value="Genomic_DNA"/>
</dbReference>
<organism evidence="1 2">
    <name type="scientific">Parasponia andersonii</name>
    <name type="common">Sponia andersonii</name>
    <dbReference type="NCBI Taxonomy" id="3476"/>
    <lineage>
        <taxon>Eukaryota</taxon>
        <taxon>Viridiplantae</taxon>
        <taxon>Streptophyta</taxon>
        <taxon>Embryophyta</taxon>
        <taxon>Tracheophyta</taxon>
        <taxon>Spermatophyta</taxon>
        <taxon>Magnoliopsida</taxon>
        <taxon>eudicotyledons</taxon>
        <taxon>Gunneridae</taxon>
        <taxon>Pentapetalae</taxon>
        <taxon>rosids</taxon>
        <taxon>fabids</taxon>
        <taxon>Rosales</taxon>
        <taxon>Cannabaceae</taxon>
        <taxon>Parasponia</taxon>
    </lineage>
</organism>
<accession>A0A2P5BG48</accession>
<name>A0A2P5BG48_PARAD</name>
<proteinExistence type="predicted"/>
<protein>
    <submittedName>
        <fullName evidence="1">Uncharacterized protein</fullName>
    </submittedName>
</protein>
<gene>
    <name evidence="1" type="ORF">PanWU01x14_242200</name>
</gene>
<keyword evidence="2" id="KW-1185">Reference proteome</keyword>
<dbReference type="AlphaFoldDB" id="A0A2P5BG48"/>
<comment type="caution">
    <text evidence="1">The sequence shown here is derived from an EMBL/GenBank/DDBJ whole genome shotgun (WGS) entry which is preliminary data.</text>
</comment>
<evidence type="ECO:0000313" key="2">
    <source>
        <dbReference type="Proteomes" id="UP000237105"/>
    </source>
</evidence>
<sequence length="189" mass="22766">MTIVHRSALFIFTIFKQTHKYHIKKDRYHSAPRRALWFRLELRAPIFRDCRQRVSLLTNRPSTWPRRILKRLHRFRFYLRSFRQLHAFPINISCLQANNSHSYDIKCLYHSHLEMRANELKTKDERDRHGYKDICNLIETKGIAYSDEVFEHDLDGGSDRLPHVFKFSFAVLTFQPQKQCCVDLRVEST</sequence>
<dbReference type="Proteomes" id="UP000237105">
    <property type="component" value="Unassembled WGS sequence"/>
</dbReference>
<reference evidence="2" key="1">
    <citation type="submission" date="2016-06" db="EMBL/GenBank/DDBJ databases">
        <title>Parallel loss of symbiosis genes in relatives of nitrogen-fixing non-legume Parasponia.</title>
        <authorList>
            <person name="Van Velzen R."/>
            <person name="Holmer R."/>
            <person name="Bu F."/>
            <person name="Rutten L."/>
            <person name="Van Zeijl A."/>
            <person name="Liu W."/>
            <person name="Santuari L."/>
            <person name="Cao Q."/>
            <person name="Sharma T."/>
            <person name="Shen D."/>
            <person name="Roswanjaya Y."/>
            <person name="Wardhani T."/>
            <person name="Kalhor M.S."/>
            <person name="Jansen J."/>
            <person name="Van den Hoogen J."/>
            <person name="Gungor B."/>
            <person name="Hartog M."/>
            <person name="Hontelez J."/>
            <person name="Verver J."/>
            <person name="Yang W.-C."/>
            <person name="Schijlen E."/>
            <person name="Repin R."/>
            <person name="Schilthuizen M."/>
            <person name="Schranz E."/>
            <person name="Heidstra R."/>
            <person name="Miyata K."/>
            <person name="Fedorova E."/>
            <person name="Kohlen W."/>
            <person name="Bisseling T."/>
            <person name="Smit S."/>
            <person name="Geurts R."/>
        </authorList>
    </citation>
    <scope>NUCLEOTIDE SEQUENCE [LARGE SCALE GENOMIC DNA]</scope>
    <source>
        <strain evidence="2">cv. WU1-14</strain>
    </source>
</reference>